<keyword evidence="3 7" id="KW-0288">FMN</keyword>
<dbReference type="PROSITE" id="PS00557">
    <property type="entry name" value="FMN_HYDROXY_ACID_DH_1"/>
    <property type="match status" value="1"/>
</dbReference>
<name>A0A939BYF0_9ACTN</name>
<sequence length="439" mass="47438">MTHTDAHRPVTPDVAPPAPAGPPAGGRPHGPRRQVPRWSELRPLLRTDFSVPTRAARVRRAATVDDLRTIARRHTPRSVFDYVDGSAETERSTARALAAFERVEFRPKVLRDVSQIDLTTTVLGRPAAMPLILAPTGFTRMMQHQGEFAVGAAAAAAGLPYTLSTMGTVSPERLAVARAQDPQDTSDLWMQLYLWQDREASRDLIARAAEHGYRALMLTVDTPVGGARLRDVRNGLTIPPSLTLRTLGDMSRHPSWWANLLTTEPLTFASLSSTGGTVSEMVDRVFDPRAGLDDLAWLRSIWSGPLIIKGVQTAADARMVVDAGADAVVISNHGGRQLDRATTPLEELPAVLDAVGDDTEVYLDGGVRSGADVAAAVALGARAVLVGRAYLYGLMAGGQDGVARALEILRTDLRRTMALLGVTRIEDLTREVARLREHG</sequence>
<feature type="binding site" evidence="7">
    <location>
        <position position="228"/>
    </location>
    <ligand>
        <name>glyoxylate</name>
        <dbReference type="ChEBI" id="CHEBI:36655"/>
    </ligand>
</feature>
<dbReference type="Pfam" id="PF01070">
    <property type="entry name" value="FMN_dh"/>
    <property type="match status" value="1"/>
</dbReference>
<dbReference type="InterPro" id="IPR013785">
    <property type="entry name" value="Aldolase_TIM"/>
</dbReference>
<dbReference type="RefSeq" id="WP_205259503.1">
    <property type="nucleotide sequence ID" value="NZ_JAERWK010000006.1"/>
</dbReference>
<dbReference type="InterPro" id="IPR000262">
    <property type="entry name" value="FMN-dep_DH"/>
</dbReference>
<comment type="similarity">
    <text evidence="5">Belongs to the FMN-dependent alpha-hydroxy acid dehydrogenase family.</text>
</comment>
<dbReference type="Proteomes" id="UP000663792">
    <property type="component" value="Unassembled WGS sequence"/>
</dbReference>
<feature type="binding site" evidence="7">
    <location>
        <position position="219"/>
    </location>
    <ligand>
        <name>FMN</name>
        <dbReference type="ChEBI" id="CHEBI:58210"/>
    </ligand>
</feature>
<evidence type="ECO:0000259" key="9">
    <source>
        <dbReference type="PROSITE" id="PS51349"/>
    </source>
</evidence>
<reference evidence="10" key="1">
    <citation type="submission" date="2021-01" db="EMBL/GenBank/DDBJ databases">
        <title>YIM 132084 draft genome.</title>
        <authorList>
            <person name="An D."/>
        </authorList>
    </citation>
    <scope>NUCLEOTIDE SEQUENCE</scope>
    <source>
        <strain evidence="10">YIM 132084</strain>
    </source>
</reference>
<evidence type="ECO:0000256" key="3">
    <source>
        <dbReference type="ARBA" id="ARBA00022643"/>
    </source>
</evidence>
<dbReference type="InterPro" id="IPR008259">
    <property type="entry name" value="FMN_hydac_DH_AS"/>
</dbReference>
<feature type="binding site" evidence="7">
    <location>
        <begin position="135"/>
        <end position="137"/>
    </location>
    <ligand>
        <name>FMN</name>
        <dbReference type="ChEBI" id="CHEBI:58210"/>
    </ligand>
</feature>
<feature type="binding site" evidence="7">
    <location>
        <begin position="387"/>
        <end position="388"/>
    </location>
    <ligand>
        <name>FMN</name>
        <dbReference type="ChEBI" id="CHEBI:58210"/>
    </ligand>
</feature>
<feature type="domain" description="FMN hydroxy acid dehydrogenase" evidence="9">
    <location>
        <begin position="56"/>
        <end position="438"/>
    </location>
</feature>
<feature type="binding site" evidence="7">
    <location>
        <position position="164"/>
    </location>
    <ligand>
        <name>FMN</name>
        <dbReference type="ChEBI" id="CHEBI:58210"/>
    </ligand>
</feature>
<dbReference type="PANTHER" id="PTHR10578">
    <property type="entry name" value="S -2-HYDROXY-ACID OXIDASE-RELATED"/>
    <property type="match status" value="1"/>
</dbReference>
<accession>A0A939BYF0</accession>
<feature type="region of interest" description="Disordered" evidence="8">
    <location>
        <begin position="1"/>
        <end position="38"/>
    </location>
</feature>
<keyword evidence="4" id="KW-0560">Oxidoreductase</keyword>
<keyword evidence="11" id="KW-1185">Reference proteome</keyword>
<dbReference type="AlphaFoldDB" id="A0A939BYF0"/>
<evidence type="ECO:0000256" key="8">
    <source>
        <dbReference type="SAM" id="MobiDB-lite"/>
    </source>
</evidence>
<comment type="cofactor">
    <cofactor evidence="1">
        <name>FMN</name>
        <dbReference type="ChEBI" id="CHEBI:58210"/>
    </cofactor>
</comment>
<dbReference type="InterPro" id="IPR012133">
    <property type="entry name" value="Alpha-hydoxy_acid_DH_FMN"/>
</dbReference>
<feature type="active site" description="Proton acceptor" evidence="6">
    <location>
        <position position="333"/>
    </location>
</feature>
<feature type="binding site" evidence="7">
    <location>
        <begin position="364"/>
        <end position="368"/>
    </location>
    <ligand>
        <name>FMN</name>
        <dbReference type="ChEBI" id="CHEBI:58210"/>
    </ligand>
</feature>
<dbReference type="GO" id="GO:0010181">
    <property type="term" value="F:FMN binding"/>
    <property type="evidence" value="ECO:0007669"/>
    <property type="project" value="InterPro"/>
</dbReference>
<feature type="binding site" evidence="7">
    <location>
        <position position="193"/>
    </location>
    <ligand>
        <name>glyoxylate</name>
        <dbReference type="ChEBI" id="CHEBI:36655"/>
    </ligand>
</feature>
<dbReference type="PROSITE" id="PS51349">
    <property type="entry name" value="FMN_HYDROXY_ACID_DH_2"/>
    <property type="match status" value="1"/>
</dbReference>
<dbReference type="Gene3D" id="3.20.20.70">
    <property type="entry name" value="Aldolase class I"/>
    <property type="match status" value="1"/>
</dbReference>
<evidence type="ECO:0000313" key="11">
    <source>
        <dbReference type="Proteomes" id="UP000663792"/>
    </source>
</evidence>
<evidence type="ECO:0000256" key="1">
    <source>
        <dbReference type="ARBA" id="ARBA00001917"/>
    </source>
</evidence>
<evidence type="ECO:0000313" key="10">
    <source>
        <dbReference type="EMBL" id="MBM9466541.1"/>
    </source>
</evidence>
<comment type="caution">
    <text evidence="10">The sequence shown here is derived from an EMBL/GenBank/DDBJ whole genome shotgun (WGS) entry which is preliminary data.</text>
</comment>
<gene>
    <name evidence="10" type="ORF">JL106_04500</name>
</gene>
<evidence type="ECO:0000256" key="5">
    <source>
        <dbReference type="ARBA" id="ARBA00024042"/>
    </source>
</evidence>
<keyword evidence="2 7" id="KW-0285">Flavoprotein</keyword>
<evidence type="ECO:0000256" key="2">
    <source>
        <dbReference type="ARBA" id="ARBA00022630"/>
    </source>
</evidence>
<dbReference type="CDD" id="cd02809">
    <property type="entry name" value="alpha_hydroxyacid_oxid_FMN"/>
    <property type="match status" value="1"/>
</dbReference>
<dbReference type="EMBL" id="JAERWK010000006">
    <property type="protein sequence ID" value="MBM9466541.1"/>
    <property type="molecule type" value="Genomic_DNA"/>
</dbReference>
<feature type="binding site" evidence="7">
    <location>
        <position position="331"/>
    </location>
    <ligand>
        <name>FMN</name>
        <dbReference type="ChEBI" id="CHEBI:58210"/>
    </ligand>
</feature>
<dbReference type="FunFam" id="3.20.20.70:FF:000029">
    <property type="entry name" value="L-lactate dehydrogenase"/>
    <property type="match status" value="1"/>
</dbReference>
<protein>
    <submittedName>
        <fullName evidence="10">Alpha-hydroxy-acid oxidizing protein</fullName>
    </submittedName>
</protein>
<feature type="binding site" evidence="7">
    <location>
        <position position="309"/>
    </location>
    <ligand>
        <name>FMN</name>
        <dbReference type="ChEBI" id="CHEBI:58210"/>
    </ligand>
</feature>
<feature type="binding site" evidence="7">
    <location>
        <position position="333"/>
    </location>
    <ligand>
        <name>glyoxylate</name>
        <dbReference type="ChEBI" id="CHEBI:36655"/>
    </ligand>
</feature>
<evidence type="ECO:0000256" key="4">
    <source>
        <dbReference type="ARBA" id="ARBA00023002"/>
    </source>
</evidence>
<dbReference type="SUPFAM" id="SSF51395">
    <property type="entry name" value="FMN-linked oxidoreductases"/>
    <property type="match status" value="1"/>
</dbReference>
<feature type="binding site" evidence="7">
    <location>
        <position position="82"/>
    </location>
    <ligand>
        <name>glyoxylate</name>
        <dbReference type="ChEBI" id="CHEBI:36655"/>
    </ligand>
</feature>
<feature type="binding site" evidence="7">
    <location>
        <position position="191"/>
    </location>
    <ligand>
        <name>FMN</name>
        <dbReference type="ChEBI" id="CHEBI:58210"/>
    </ligand>
</feature>
<dbReference type="InterPro" id="IPR037396">
    <property type="entry name" value="FMN_HAD"/>
</dbReference>
<feature type="compositionally biased region" description="Basic and acidic residues" evidence="8">
    <location>
        <begin position="1"/>
        <end position="10"/>
    </location>
</feature>
<dbReference type="PIRSF" id="PIRSF000138">
    <property type="entry name" value="Al-hdrx_acd_dh"/>
    <property type="match status" value="1"/>
</dbReference>
<dbReference type="GO" id="GO:0016614">
    <property type="term" value="F:oxidoreductase activity, acting on CH-OH group of donors"/>
    <property type="evidence" value="ECO:0007669"/>
    <property type="project" value="UniProtKB-ARBA"/>
</dbReference>
<proteinExistence type="inferred from homology"/>
<evidence type="ECO:0000256" key="7">
    <source>
        <dbReference type="PIRSR" id="PIRSR000138-2"/>
    </source>
</evidence>
<organism evidence="10 11">
    <name type="scientific">Nakamurella leprariae</name>
    <dbReference type="NCBI Taxonomy" id="2803911"/>
    <lineage>
        <taxon>Bacteria</taxon>
        <taxon>Bacillati</taxon>
        <taxon>Actinomycetota</taxon>
        <taxon>Actinomycetes</taxon>
        <taxon>Nakamurellales</taxon>
        <taxon>Nakamurellaceae</taxon>
        <taxon>Nakamurella</taxon>
    </lineage>
</organism>
<dbReference type="PANTHER" id="PTHR10578:SF107">
    <property type="entry name" value="2-HYDROXYACID OXIDASE 1"/>
    <property type="match status" value="1"/>
</dbReference>
<evidence type="ECO:0000256" key="6">
    <source>
        <dbReference type="PIRSR" id="PIRSR000138-1"/>
    </source>
</evidence>
<feature type="binding site" evidence="7">
    <location>
        <position position="336"/>
    </location>
    <ligand>
        <name>glyoxylate</name>
        <dbReference type="ChEBI" id="CHEBI:36655"/>
    </ligand>
</feature>